<accession>A0A367JR77</accession>
<comment type="caution">
    <text evidence="1">The sequence shown here is derived from an EMBL/GenBank/DDBJ whole genome shotgun (WGS) entry which is preliminary data.</text>
</comment>
<keyword evidence="2" id="KW-1185">Reference proteome</keyword>
<reference evidence="1 2" key="1">
    <citation type="journal article" date="2018" name="G3 (Bethesda)">
        <title>Phylogenetic and Phylogenomic Definition of Rhizopus Species.</title>
        <authorList>
            <person name="Gryganskyi A.P."/>
            <person name="Golan J."/>
            <person name="Dolatabadi S."/>
            <person name="Mondo S."/>
            <person name="Robb S."/>
            <person name="Idnurm A."/>
            <person name="Muszewska A."/>
            <person name="Steczkiewicz K."/>
            <person name="Masonjones S."/>
            <person name="Liao H.L."/>
            <person name="Gajdeczka M.T."/>
            <person name="Anike F."/>
            <person name="Vuek A."/>
            <person name="Anishchenko I.M."/>
            <person name="Voigt K."/>
            <person name="de Hoog G.S."/>
            <person name="Smith M.E."/>
            <person name="Heitman J."/>
            <person name="Vilgalys R."/>
            <person name="Stajich J.E."/>
        </authorList>
    </citation>
    <scope>NUCLEOTIDE SEQUENCE [LARGE SCALE GENOMIC DNA]</scope>
    <source>
        <strain evidence="1 2">LSU 92-RS-03</strain>
    </source>
</reference>
<name>A0A367JR77_RHIST</name>
<dbReference type="Proteomes" id="UP000253551">
    <property type="component" value="Unassembled WGS sequence"/>
</dbReference>
<organism evidence="1 2">
    <name type="scientific">Rhizopus stolonifer</name>
    <name type="common">Rhizopus nigricans</name>
    <dbReference type="NCBI Taxonomy" id="4846"/>
    <lineage>
        <taxon>Eukaryota</taxon>
        <taxon>Fungi</taxon>
        <taxon>Fungi incertae sedis</taxon>
        <taxon>Mucoromycota</taxon>
        <taxon>Mucoromycotina</taxon>
        <taxon>Mucoromycetes</taxon>
        <taxon>Mucorales</taxon>
        <taxon>Mucorineae</taxon>
        <taxon>Rhizopodaceae</taxon>
        <taxon>Rhizopus</taxon>
    </lineage>
</organism>
<proteinExistence type="predicted"/>
<dbReference type="EMBL" id="PJQM01002851">
    <property type="protein sequence ID" value="RCH92369.1"/>
    <property type="molecule type" value="Genomic_DNA"/>
</dbReference>
<feature type="non-terminal residue" evidence="1">
    <location>
        <position position="108"/>
    </location>
</feature>
<evidence type="ECO:0000313" key="1">
    <source>
        <dbReference type="EMBL" id="RCH92369.1"/>
    </source>
</evidence>
<dbReference type="OrthoDB" id="2285211at2759"/>
<dbReference type="AlphaFoldDB" id="A0A367JR77"/>
<protein>
    <submittedName>
        <fullName evidence="1">Uncharacterized protein</fullName>
    </submittedName>
</protein>
<evidence type="ECO:0000313" key="2">
    <source>
        <dbReference type="Proteomes" id="UP000253551"/>
    </source>
</evidence>
<sequence length="108" mass="12568">MQHLVLQIRHLRHIFDNTVPRSLVPHRTIPSFIPHCRSRTIQFYLPYQLGWLEREFYLTDRTKFDGVLFGVLFKAGDKSVSSTLVEFAGSVNDNTSSLKNSNDIKKLY</sequence>
<gene>
    <name evidence="1" type="ORF">CU098_009422</name>
</gene>